<evidence type="ECO:0000256" key="7">
    <source>
        <dbReference type="ARBA" id="ARBA00023242"/>
    </source>
</evidence>
<dbReference type="PANTHER" id="PTHR10997:SF8">
    <property type="entry name" value="EXPORTIN-2"/>
    <property type="match status" value="1"/>
</dbReference>
<evidence type="ECO:0000313" key="10">
    <source>
        <dbReference type="Proteomes" id="UP001634393"/>
    </source>
</evidence>
<dbReference type="GO" id="GO:0005634">
    <property type="term" value="C:nucleus"/>
    <property type="evidence" value="ECO:0007669"/>
    <property type="project" value="UniProtKB-SubCell"/>
</dbReference>
<dbReference type="InterPro" id="IPR001494">
    <property type="entry name" value="Importin-beta_N"/>
</dbReference>
<dbReference type="SUPFAM" id="SSF48371">
    <property type="entry name" value="ARM repeat"/>
    <property type="match status" value="1"/>
</dbReference>
<dbReference type="Pfam" id="PF03810">
    <property type="entry name" value="IBN_N"/>
    <property type="match status" value="1"/>
</dbReference>
<keyword evidence="6" id="KW-0653">Protein transport</keyword>
<dbReference type="Gene3D" id="1.25.10.10">
    <property type="entry name" value="Leucine-rich Repeat Variant"/>
    <property type="match status" value="1"/>
</dbReference>
<dbReference type="Pfam" id="PF08506">
    <property type="entry name" value="Cse1"/>
    <property type="match status" value="1"/>
</dbReference>
<evidence type="ECO:0000256" key="2">
    <source>
        <dbReference type="ARBA" id="ARBA00004496"/>
    </source>
</evidence>
<dbReference type="GO" id="GO:0005737">
    <property type="term" value="C:cytoplasm"/>
    <property type="evidence" value="ECO:0007669"/>
    <property type="project" value="UniProtKB-SubCell"/>
</dbReference>
<proteinExistence type="inferred from homology"/>
<keyword evidence="5" id="KW-0963">Cytoplasm</keyword>
<comment type="subcellular location">
    <subcellularLocation>
        <location evidence="2">Cytoplasm</location>
    </subcellularLocation>
    <subcellularLocation>
        <location evidence="1">Nucleus</location>
    </subcellularLocation>
</comment>
<evidence type="ECO:0000256" key="6">
    <source>
        <dbReference type="ARBA" id="ARBA00022927"/>
    </source>
</evidence>
<gene>
    <name evidence="9" type="ORF">ACJIZ3_007588</name>
</gene>
<evidence type="ECO:0000256" key="5">
    <source>
        <dbReference type="ARBA" id="ARBA00022490"/>
    </source>
</evidence>
<sequence length="969" mass="108638">MEWNPETQQFLSQCFVNTLSPYPEPRRRAEAALAEAADRPNYGLAVLHLVAESSVDEQIRQSAAVNFKNHLKLHWAPHPNSPDAIVVPDQEKEQIKALIVTLMVNSSSKIQAQLSEALTIIGKHDFPKSWQTLLPELVGTLDRLSQANDYVSVNGVLVSINSLFKKFRYQFKTNELLLDLKYCLDNFAKPLLEVFKRTGVFIDQAVRPGVGNAGVLKGYIESQRLCCRIFYSLNFMELPEFFEDHMDEWMIEFMKYLTAKYPALEDSGNDGLALVDDLSAAICENISLYMEKEEDLFKNYLSGFVEAVWALLVAASSSSARERLTVTAIKFLTTVSTSVLHTLFGRDDILQQIVQSIVIPNVMLRDEDEELFEMNYVEFIRRDMEGSDLDTRRRIACELLKGIALNYKEKVTEKVSAQVQSLLASFAENPAANWKHKDCAIYLVVSLATKKAGGSSVSTDLVDVESFFGSVIVPEMRSQDVDGFPLLKAGALKFFTMFRNQISKPDALALLPDVVRFLASESNVVHSYAASCIEKLLLVKDEGGRARYSAADVSPFLLALMTNLFSALQKPESEENQYVMKCIMRVLGVANVSHEVALPCINGLATVLNRVCENPKNPVFNHYLFESVALLIRRACEQDPSLISAFEKGLLPILDMILTRNVSEFFPYAFQLLAQLVDLNRSPLPGNYMDIFTILLQQDLWKKSANVPALVRLLQAFLRKAPHELNQQLSSVLGIFNTLVSSPSTDEQGFYVLNTVIENLGYNVISPYISHIWVALFKRLQSNRTVKFIKSLIVFMSLFLVKHGSQKLAGSMNEVQPDILRTILEHFWIPNLKLIAGAMELKLTSVASTRLICESLSPSDSNLWGKMLDSIVTLLSRPEEDRVEDEPEVPDFSESVGYNATFVNLYNAGRKEEDPLQEINDPKQFLVASLAKLSALSPGTCPRVISENLEPSNQAALFQLCCSYNLSIV</sequence>
<dbReference type="PANTHER" id="PTHR10997">
    <property type="entry name" value="IMPORTIN-7, 8, 11"/>
    <property type="match status" value="1"/>
</dbReference>
<evidence type="ECO:0000256" key="1">
    <source>
        <dbReference type="ARBA" id="ARBA00004123"/>
    </source>
</evidence>
<dbReference type="InterPro" id="IPR013713">
    <property type="entry name" value="XPO2_central"/>
</dbReference>
<feature type="domain" description="Importin N-terminal" evidence="8">
    <location>
        <begin position="29"/>
        <end position="105"/>
    </location>
</feature>
<reference evidence="9 10" key="1">
    <citation type="submission" date="2024-12" db="EMBL/GenBank/DDBJ databases">
        <title>The unique morphological basis and parallel evolutionary history of personate flowers in Penstemon.</title>
        <authorList>
            <person name="Depatie T.H."/>
            <person name="Wessinger C.A."/>
        </authorList>
    </citation>
    <scope>NUCLEOTIDE SEQUENCE [LARGE SCALE GENOMIC DNA]</scope>
    <source>
        <strain evidence="9">WTNN_2</strain>
        <tissue evidence="9">Leaf</tissue>
    </source>
</reference>
<dbReference type="GO" id="GO:0015031">
    <property type="term" value="P:protein transport"/>
    <property type="evidence" value="ECO:0007669"/>
    <property type="project" value="UniProtKB-KW"/>
</dbReference>
<dbReference type="EMBL" id="JBJXBP010000004">
    <property type="protein sequence ID" value="KAL3832852.1"/>
    <property type="molecule type" value="Genomic_DNA"/>
</dbReference>
<evidence type="ECO:0000256" key="3">
    <source>
        <dbReference type="ARBA" id="ARBA00008669"/>
    </source>
</evidence>
<dbReference type="InterPro" id="IPR016024">
    <property type="entry name" value="ARM-type_fold"/>
</dbReference>
<dbReference type="Pfam" id="PF03378">
    <property type="entry name" value="CAS_CSE1"/>
    <property type="match status" value="1"/>
</dbReference>
<comment type="similarity">
    <text evidence="3">Belongs to the XPO2/CSE1 family.</text>
</comment>
<evidence type="ECO:0000259" key="8">
    <source>
        <dbReference type="PROSITE" id="PS50166"/>
    </source>
</evidence>
<keyword evidence="7" id="KW-0539">Nucleus</keyword>
<name>A0ABD3T933_9LAMI</name>
<dbReference type="PROSITE" id="PS50166">
    <property type="entry name" value="IMPORTIN_B_NT"/>
    <property type="match status" value="1"/>
</dbReference>
<dbReference type="InterPro" id="IPR005043">
    <property type="entry name" value="XPO2_C"/>
</dbReference>
<dbReference type="InterPro" id="IPR011989">
    <property type="entry name" value="ARM-like"/>
</dbReference>
<keyword evidence="4" id="KW-0813">Transport</keyword>
<dbReference type="SMART" id="SM00913">
    <property type="entry name" value="IBN_N"/>
    <property type="match status" value="1"/>
</dbReference>
<evidence type="ECO:0000256" key="4">
    <source>
        <dbReference type="ARBA" id="ARBA00022448"/>
    </source>
</evidence>
<protein>
    <recommendedName>
        <fullName evidence="8">Importin N-terminal domain-containing protein</fullName>
    </recommendedName>
</protein>
<dbReference type="AlphaFoldDB" id="A0ABD3T933"/>
<dbReference type="Proteomes" id="UP001634393">
    <property type="component" value="Unassembled WGS sequence"/>
</dbReference>
<dbReference type="FunFam" id="1.25.10.10:FF:000057">
    <property type="entry name" value="Exportin-2 isoform 1"/>
    <property type="match status" value="1"/>
</dbReference>
<organism evidence="9 10">
    <name type="scientific">Penstemon smallii</name>
    <dbReference type="NCBI Taxonomy" id="265156"/>
    <lineage>
        <taxon>Eukaryota</taxon>
        <taxon>Viridiplantae</taxon>
        <taxon>Streptophyta</taxon>
        <taxon>Embryophyta</taxon>
        <taxon>Tracheophyta</taxon>
        <taxon>Spermatophyta</taxon>
        <taxon>Magnoliopsida</taxon>
        <taxon>eudicotyledons</taxon>
        <taxon>Gunneridae</taxon>
        <taxon>Pentapetalae</taxon>
        <taxon>asterids</taxon>
        <taxon>lamiids</taxon>
        <taxon>Lamiales</taxon>
        <taxon>Plantaginaceae</taxon>
        <taxon>Cheloneae</taxon>
        <taxon>Penstemon</taxon>
    </lineage>
</organism>
<comment type="caution">
    <text evidence="9">The sequence shown here is derived from an EMBL/GenBank/DDBJ whole genome shotgun (WGS) entry which is preliminary data.</text>
</comment>
<accession>A0ABD3T933</accession>
<keyword evidence="10" id="KW-1185">Reference proteome</keyword>
<evidence type="ECO:0000313" key="9">
    <source>
        <dbReference type="EMBL" id="KAL3832852.1"/>
    </source>
</evidence>